<dbReference type="EMBL" id="BARU01022752">
    <property type="protein sequence ID" value="GAH60197.1"/>
    <property type="molecule type" value="Genomic_DNA"/>
</dbReference>
<dbReference type="AlphaFoldDB" id="X1GSP6"/>
<accession>X1GSP6</accession>
<gene>
    <name evidence="1" type="ORF">S03H2_37015</name>
</gene>
<protein>
    <submittedName>
        <fullName evidence="1">Uncharacterized protein</fullName>
    </submittedName>
</protein>
<comment type="caution">
    <text evidence="1">The sequence shown here is derived from an EMBL/GenBank/DDBJ whole genome shotgun (WGS) entry which is preliminary data.</text>
</comment>
<sequence>MTNLTFETLPDGRLKIEFEQKDPGRCVGFLKGNTIVDVPKPGIREELRRKTCIKTDHK</sequence>
<organism evidence="1">
    <name type="scientific">marine sediment metagenome</name>
    <dbReference type="NCBI Taxonomy" id="412755"/>
    <lineage>
        <taxon>unclassified sequences</taxon>
        <taxon>metagenomes</taxon>
        <taxon>ecological metagenomes</taxon>
    </lineage>
</organism>
<proteinExistence type="predicted"/>
<evidence type="ECO:0000313" key="1">
    <source>
        <dbReference type="EMBL" id="GAH60197.1"/>
    </source>
</evidence>
<reference evidence="1" key="1">
    <citation type="journal article" date="2014" name="Front. Microbiol.">
        <title>High frequency of phylogenetically diverse reductive dehalogenase-homologous genes in deep subseafloor sedimentary metagenomes.</title>
        <authorList>
            <person name="Kawai M."/>
            <person name="Futagami T."/>
            <person name="Toyoda A."/>
            <person name="Takaki Y."/>
            <person name="Nishi S."/>
            <person name="Hori S."/>
            <person name="Arai W."/>
            <person name="Tsubouchi T."/>
            <person name="Morono Y."/>
            <person name="Uchiyama I."/>
            <person name="Ito T."/>
            <person name="Fujiyama A."/>
            <person name="Inagaki F."/>
            <person name="Takami H."/>
        </authorList>
    </citation>
    <scope>NUCLEOTIDE SEQUENCE</scope>
    <source>
        <strain evidence="1">Expedition CK06-06</strain>
    </source>
</reference>
<name>X1GSP6_9ZZZZ</name>